<evidence type="ECO:0000259" key="13">
    <source>
        <dbReference type="Pfam" id="PF00593"/>
    </source>
</evidence>
<protein>
    <submittedName>
        <fullName evidence="15">TonB-dependent receptor</fullName>
    </submittedName>
</protein>
<evidence type="ECO:0000259" key="14">
    <source>
        <dbReference type="Pfam" id="PF07715"/>
    </source>
</evidence>
<dbReference type="GO" id="GO:0015344">
    <property type="term" value="F:siderophore uptake transmembrane transporter activity"/>
    <property type="evidence" value="ECO:0007669"/>
    <property type="project" value="TreeGrafter"/>
</dbReference>
<organism evidence="15 16">
    <name type="scientific">Alteromonas genovensis</name>
    <dbReference type="NCBI Taxonomy" id="471225"/>
    <lineage>
        <taxon>Bacteria</taxon>
        <taxon>Pseudomonadati</taxon>
        <taxon>Pseudomonadota</taxon>
        <taxon>Gammaproteobacteria</taxon>
        <taxon>Alteromonadales</taxon>
        <taxon>Alteromonadaceae</taxon>
        <taxon>Alteromonas/Salinimonas group</taxon>
        <taxon>Alteromonas</taxon>
    </lineage>
</organism>
<evidence type="ECO:0000256" key="9">
    <source>
        <dbReference type="ARBA" id="ARBA00023170"/>
    </source>
</evidence>
<gene>
    <name evidence="15" type="ORF">GTQ48_15580</name>
</gene>
<evidence type="ECO:0000256" key="1">
    <source>
        <dbReference type="ARBA" id="ARBA00004571"/>
    </source>
</evidence>
<keyword evidence="8 11" id="KW-0472">Membrane</keyword>
<keyword evidence="10 11" id="KW-0998">Cell outer membrane</keyword>
<keyword evidence="16" id="KW-1185">Reference proteome</keyword>
<proteinExistence type="inferred from homology"/>
<keyword evidence="9 15" id="KW-0675">Receptor</keyword>
<keyword evidence="6" id="KW-0732">Signal</keyword>
<dbReference type="RefSeq" id="WP_163107497.1">
    <property type="nucleotide sequence ID" value="NZ_JAAAWO010000014.1"/>
</dbReference>
<evidence type="ECO:0000256" key="6">
    <source>
        <dbReference type="ARBA" id="ARBA00022729"/>
    </source>
</evidence>
<dbReference type="Pfam" id="PF07715">
    <property type="entry name" value="Plug"/>
    <property type="match status" value="1"/>
</dbReference>
<dbReference type="InterPro" id="IPR012910">
    <property type="entry name" value="Plug_dom"/>
</dbReference>
<dbReference type="Gene3D" id="2.170.130.10">
    <property type="entry name" value="TonB-dependent receptor, plug domain"/>
    <property type="match status" value="1"/>
</dbReference>
<evidence type="ECO:0000256" key="11">
    <source>
        <dbReference type="PROSITE-ProRule" id="PRU01360"/>
    </source>
</evidence>
<keyword evidence="7 12" id="KW-0798">TonB box</keyword>
<feature type="domain" description="TonB-dependent receptor plug" evidence="14">
    <location>
        <begin position="56"/>
        <end position="161"/>
    </location>
</feature>
<evidence type="ECO:0000313" key="15">
    <source>
        <dbReference type="EMBL" id="NDW16935.1"/>
    </source>
</evidence>
<dbReference type="PANTHER" id="PTHR30069:SF29">
    <property type="entry name" value="HEMOGLOBIN AND HEMOGLOBIN-HAPTOGLOBIN-BINDING PROTEIN 1-RELATED"/>
    <property type="match status" value="1"/>
</dbReference>
<dbReference type="Proteomes" id="UP000471381">
    <property type="component" value="Unassembled WGS sequence"/>
</dbReference>
<evidence type="ECO:0000256" key="7">
    <source>
        <dbReference type="ARBA" id="ARBA00023077"/>
    </source>
</evidence>
<dbReference type="Gene3D" id="2.40.170.20">
    <property type="entry name" value="TonB-dependent receptor, beta-barrel domain"/>
    <property type="match status" value="1"/>
</dbReference>
<dbReference type="InterPro" id="IPR037066">
    <property type="entry name" value="Plug_dom_sf"/>
</dbReference>
<dbReference type="SUPFAM" id="SSF56935">
    <property type="entry name" value="Porins"/>
    <property type="match status" value="1"/>
</dbReference>
<sequence length="649" mass="70710">MELSLLQAAFTKTATAAAILTCITSTSVFSQERPKDTDDVETLTVTGTRLPILLTKLPGAVSVLTESDIKASGALQLTELIRGLPGVSLSQSGSPGGLTEVRVRGSETNHLLVLIDGVIANDIGQGSLIDLAHLTAANITRIELLKGPQSARWGSGAIGGVLSITTKAGALGDVTPQLSMSAGVGTQNTYRGSVNTTSQHDNLGVSAYASYMQTDGDNISRIGSEDDGYDNLTAGLNLRFDANDEHTFSAYLRTVDYENEYDAIDFATTGLPTDADNVTKGVQISSKLKWDYQANNSDYRSALTAQYRKDENDNTTSGADAGGTTGERIELNWTNFYRVNDWQLAAGTEYLQRLFSQRGPVVFGDPNQDQRDDTYSVFAEVSGEVSDRVFSSLSARFDNNSEFDNASSYRAGLTWQLDRHIALFTSYGKAVKTPTFTERFGFIPASFIGNPDLIPEKSEEVEVGVKGRWQTVTAQVSVYSTQLQDEINGFVFDAQSGAFTAGNVDGESQRDGVDAEFSWRGDFADITGSYSYLDAQQTSNAQSAIELRRARHQGAITVTSDFGLEKFSFYTKLAYTGTRFDTFFPPFPAPSETLALSAYTLTSVNVSYQLSNQWRMSLKVNNLFDKEYEDIIGYVGQERRALLSVSYTR</sequence>
<evidence type="ECO:0000256" key="8">
    <source>
        <dbReference type="ARBA" id="ARBA00023136"/>
    </source>
</evidence>
<dbReference type="Pfam" id="PF00593">
    <property type="entry name" value="TonB_dep_Rec_b-barrel"/>
    <property type="match status" value="1"/>
</dbReference>
<dbReference type="InterPro" id="IPR000531">
    <property type="entry name" value="Beta-barrel_TonB"/>
</dbReference>
<dbReference type="AlphaFoldDB" id="A0A6N9TLC9"/>
<dbReference type="GO" id="GO:0044718">
    <property type="term" value="P:siderophore transmembrane transport"/>
    <property type="evidence" value="ECO:0007669"/>
    <property type="project" value="TreeGrafter"/>
</dbReference>
<name>A0A6N9TLC9_9ALTE</name>
<evidence type="ECO:0000313" key="16">
    <source>
        <dbReference type="Proteomes" id="UP000471381"/>
    </source>
</evidence>
<dbReference type="PANTHER" id="PTHR30069">
    <property type="entry name" value="TONB-DEPENDENT OUTER MEMBRANE RECEPTOR"/>
    <property type="match status" value="1"/>
</dbReference>
<dbReference type="GO" id="GO:0009279">
    <property type="term" value="C:cell outer membrane"/>
    <property type="evidence" value="ECO:0007669"/>
    <property type="project" value="UniProtKB-SubCell"/>
</dbReference>
<keyword evidence="3 11" id="KW-0813">Transport</keyword>
<accession>A0A6N9TLC9</accession>
<reference evidence="15 16" key="1">
    <citation type="submission" date="2020-01" db="EMBL/GenBank/DDBJ databases">
        <title>Genomes of bacteria type strains.</title>
        <authorList>
            <person name="Chen J."/>
            <person name="Zhu S."/>
            <person name="Yang J."/>
        </authorList>
    </citation>
    <scope>NUCLEOTIDE SEQUENCE [LARGE SCALE GENOMIC DNA]</scope>
    <source>
        <strain evidence="15 16">LMG 24078</strain>
    </source>
</reference>
<evidence type="ECO:0000256" key="2">
    <source>
        <dbReference type="ARBA" id="ARBA00008143"/>
    </source>
</evidence>
<dbReference type="EMBL" id="JAAAWO010000014">
    <property type="protein sequence ID" value="NDW16935.1"/>
    <property type="molecule type" value="Genomic_DNA"/>
</dbReference>
<keyword evidence="4 11" id="KW-1134">Transmembrane beta strand</keyword>
<evidence type="ECO:0000256" key="10">
    <source>
        <dbReference type="ARBA" id="ARBA00023237"/>
    </source>
</evidence>
<keyword evidence="5 11" id="KW-0812">Transmembrane</keyword>
<dbReference type="PROSITE" id="PS52016">
    <property type="entry name" value="TONB_DEPENDENT_REC_3"/>
    <property type="match status" value="1"/>
</dbReference>
<comment type="similarity">
    <text evidence="2">Belongs to the TonB-dependent receptor family. Hemoglobin/haptoglobin binding protein subfamily.</text>
</comment>
<evidence type="ECO:0000256" key="5">
    <source>
        <dbReference type="ARBA" id="ARBA00022692"/>
    </source>
</evidence>
<evidence type="ECO:0000256" key="3">
    <source>
        <dbReference type="ARBA" id="ARBA00022448"/>
    </source>
</evidence>
<evidence type="ECO:0000256" key="4">
    <source>
        <dbReference type="ARBA" id="ARBA00022452"/>
    </source>
</evidence>
<comment type="subcellular location">
    <subcellularLocation>
        <location evidence="1 11">Cell outer membrane</location>
        <topology evidence="1 11">Multi-pass membrane protein</topology>
    </subcellularLocation>
</comment>
<dbReference type="InterPro" id="IPR039426">
    <property type="entry name" value="TonB-dep_rcpt-like"/>
</dbReference>
<feature type="domain" description="TonB-dependent receptor-like beta-barrel" evidence="13">
    <location>
        <begin position="186"/>
        <end position="623"/>
    </location>
</feature>
<evidence type="ECO:0000256" key="12">
    <source>
        <dbReference type="RuleBase" id="RU003357"/>
    </source>
</evidence>
<comment type="caution">
    <text evidence="15">The sequence shown here is derived from an EMBL/GenBank/DDBJ whole genome shotgun (WGS) entry which is preliminary data.</text>
</comment>
<dbReference type="InterPro" id="IPR036942">
    <property type="entry name" value="Beta-barrel_TonB_sf"/>
</dbReference>
<dbReference type="CDD" id="cd01347">
    <property type="entry name" value="ligand_gated_channel"/>
    <property type="match status" value="1"/>
</dbReference>